<evidence type="ECO:0000259" key="5">
    <source>
        <dbReference type="Pfam" id="PF21365"/>
    </source>
</evidence>
<feature type="domain" description="Glycoside hydrolase family 31 N-terminal" evidence="4">
    <location>
        <begin position="30"/>
        <end position="180"/>
    </location>
</feature>
<dbReference type="EMBL" id="SLZZ01000024">
    <property type="protein sequence ID" value="TCS76408.1"/>
    <property type="molecule type" value="Genomic_DNA"/>
</dbReference>
<dbReference type="SUPFAM" id="SSF51445">
    <property type="entry name" value="(Trans)glycosidases"/>
    <property type="match status" value="1"/>
</dbReference>
<dbReference type="Pfam" id="PF13802">
    <property type="entry name" value="Gal_mutarotas_2"/>
    <property type="match status" value="1"/>
</dbReference>
<evidence type="ECO:0000256" key="1">
    <source>
        <dbReference type="ARBA" id="ARBA00007806"/>
    </source>
</evidence>
<dbReference type="GO" id="GO:0030246">
    <property type="term" value="F:carbohydrate binding"/>
    <property type="evidence" value="ECO:0007669"/>
    <property type="project" value="InterPro"/>
</dbReference>
<sequence>MMEYKIEDNRIRWAFKGEEVLAEVCGTESIRVRASFGNPVDEKRNHNLKKNEDLEGKACLTKEGAMLCAGNLRAEIYDEGRVTFYYRDKKILKEMWIDEKNGMPPFQRAREYKGISGERFHLQIFFEPSEEEHIYGMGQENTGCFDLKGCTVDLCQKNTKCTIPFYISTLGYGFVWNNPAVGRAEFVKNRTLWEARMSRQLDYVVIGGGEPRRIMEYYTELTGRMPEVPDWIFGLWQSRLRYRTQKELLEVAREYRRRQIPLSVIVLDYFHWPYQGDWRFDEEYFPDPGAMVEELNEAGVCLMVSVWPTVDRRSENYRNLEEMGGLITSERGPDVLFMCRGAETYVDMTNPGAADVLWEKLRDNYVEYGISSFWLDEAEPEIYPYDYENMRLRIGNGLEGSNYYPYAYSAGVEERLRKDNIWSGDGDRQTDGINLVRSGWIGSQKLRAVIWSGDVPSTFESFKNQLVAGLHMSMCGIPLWTTDIGGFYGGDPEEKEFRELMIRWFQFGTFCPIMRMHGYRKPYVEKGNMDDMSGECSSGGPNEIWSFGEEAYKIMLNYIQIRDKMIPYIKEQLTITRRTGTPIMRPLVYDYPGDANVYDLADEYLFGDKILVAPVMKYGLRIRKVYLPEGHWMSDYTGKVYEGKCIVEEQAPLDYMPVFEKWYK</sequence>
<dbReference type="GO" id="GO:0005975">
    <property type="term" value="P:carbohydrate metabolic process"/>
    <property type="evidence" value="ECO:0007669"/>
    <property type="project" value="InterPro"/>
</dbReference>
<dbReference type="AlphaFoldDB" id="A0A4R3K2B5"/>
<accession>A0A4R3K2B5</accession>
<dbReference type="Gene3D" id="2.60.40.1180">
    <property type="entry name" value="Golgi alpha-mannosidase II"/>
    <property type="match status" value="1"/>
</dbReference>
<dbReference type="Gene3D" id="3.20.20.80">
    <property type="entry name" value="Glycosidases"/>
    <property type="match status" value="1"/>
</dbReference>
<proteinExistence type="inferred from homology"/>
<dbReference type="RefSeq" id="WP_132382911.1">
    <property type="nucleotide sequence ID" value="NZ_DAIQXH010000017.1"/>
</dbReference>
<gene>
    <name evidence="6" type="ORF">EDD59_12424</name>
</gene>
<evidence type="ECO:0000313" key="7">
    <source>
        <dbReference type="Proteomes" id="UP000295726"/>
    </source>
</evidence>
<name>A0A4R3K2B5_9FIRM</name>
<evidence type="ECO:0000256" key="2">
    <source>
        <dbReference type="RuleBase" id="RU361185"/>
    </source>
</evidence>
<dbReference type="PANTHER" id="PTHR43863">
    <property type="entry name" value="HYDROLASE, PUTATIVE (AFU_ORTHOLOGUE AFUA_1G03140)-RELATED"/>
    <property type="match status" value="1"/>
</dbReference>
<dbReference type="InterPro" id="IPR051816">
    <property type="entry name" value="Glycosyl_Hydrolase_31"/>
</dbReference>
<dbReference type="InterPro" id="IPR025887">
    <property type="entry name" value="Glyco_hydro_31_N_dom"/>
</dbReference>
<keyword evidence="2" id="KW-0326">Glycosidase</keyword>
<dbReference type="CDD" id="cd14752">
    <property type="entry name" value="GH31_N"/>
    <property type="match status" value="1"/>
</dbReference>
<dbReference type="CDD" id="cd06591">
    <property type="entry name" value="GH31_xylosidase_XylS"/>
    <property type="match status" value="1"/>
</dbReference>
<dbReference type="SUPFAM" id="SSF51011">
    <property type="entry name" value="Glycosyl hydrolase domain"/>
    <property type="match status" value="1"/>
</dbReference>
<organism evidence="6 7">
    <name type="scientific">Muricomes intestini</name>
    <dbReference type="NCBI Taxonomy" id="1796634"/>
    <lineage>
        <taxon>Bacteria</taxon>
        <taxon>Bacillati</taxon>
        <taxon>Bacillota</taxon>
        <taxon>Clostridia</taxon>
        <taxon>Lachnospirales</taxon>
        <taxon>Lachnospiraceae</taxon>
        <taxon>Muricomes</taxon>
    </lineage>
</organism>
<dbReference type="InterPro" id="IPR011013">
    <property type="entry name" value="Gal_mutarotase_sf_dom"/>
</dbReference>
<dbReference type="InterPro" id="IPR013780">
    <property type="entry name" value="Glyco_hydro_b"/>
</dbReference>
<dbReference type="InterPro" id="IPR048395">
    <property type="entry name" value="Glyco_hydro_31_C"/>
</dbReference>
<keyword evidence="7" id="KW-1185">Reference proteome</keyword>
<keyword evidence="2 6" id="KW-0378">Hydrolase</keyword>
<reference evidence="6 7" key="1">
    <citation type="submission" date="2019-03" db="EMBL/GenBank/DDBJ databases">
        <title>Genomic Encyclopedia of Type Strains, Phase IV (KMG-IV): sequencing the most valuable type-strain genomes for metagenomic binning, comparative biology and taxonomic classification.</title>
        <authorList>
            <person name="Goeker M."/>
        </authorList>
    </citation>
    <scope>NUCLEOTIDE SEQUENCE [LARGE SCALE GENOMIC DNA]</scope>
    <source>
        <strain evidence="6 7">DSM 29489</strain>
    </source>
</reference>
<evidence type="ECO:0000259" key="3">
    <source>
        <dbReference type="Pfam" id="PF01055"/>
    </source>
</evidence>
<dbReference type="Gene3D" id="2.60.40.1760">
    <property type="entry name" value="glycosyl hydrolase (family 31)"/>
    <property type="match status" value="1"/>
</dbReference>
<dbReference type="InterPro" id="IPR017853">
    <property type="entry name" value="GH"/>
</dbReference>
<dbReference type="GO" id="GO:0004553">
    <property type="term" value="F:hydrolase activity, hydrolyzing O-glycosyl compounds"/>
    <property type="evidence" value="ECO:0007669"/>
    <property type="project" value="InterPro"/>
</dbReference>
<dbReference type="OrthoDB" id="176168at2"/>
<dbReference type="SUPFAM" id="SSF74650">
    <property type="entry name" value="Galactose mutarotase-like"/>
    <property type="match status" value="1"/>
</dbReference>
<dbReference type="InterPro" id="IPR000322">
    <property type="entry name" value="Glyco_hydro_31_TIM"/>
</dbReference>
<protein>
    <submittedName>
        <fullName evidence="6">Alpha-D-xyloside xylohydrolase</fullName>
    </submittedName>
</protein>
<dbReference type="PANTHER" id="PTHR43863:SF2">
    <property type="entry name" value="MALTASE-GLUCOAMYLASE"/>
    <property type="match status" value="1"/>
</dbReference>
<evidence type="ECO:0000313" key="6">
    <source>
        <dbReference type="EMBL" id="TCS76408.1"/>
    </source>
</evidence>
<evidence type="ECO:0000259" key="4">
    <source>
        <dbReference type="Pfam" id="PF13802"/>
    </source>
</evidence>
<dbReference type="Pfam" id="PF21365">
    <property type="entry name" value="Glyco_hydro_31_3rd"/>
    <property type="match status" value="1"/>
</dbReference>
<dbReference type="Pfam" id="PF01055">
    <property type="entry name" value="Glyco_hydro_31_2nd"/>
    <property type="match status" value="1"/>
</dbReference>
<feature type="domain" description="Glycosyl hydrolase family 31 C-terminal" evidence="5">
    <location>
        <begin position="580"/>
        <end position="659"/>
    </location>
</feature>
<dbReference type="Proteomes" id="UP000295726">
    <property type="component" value="Unassembled WGS sequence"/>
</dbReference>
<comment type="caution">
    <text evidence="6">The sequence shown here is derived from an EMBL/GenBank/DDBJ whole genome shotgun (WGS) entry which is preliminary data.</text>
</comment>
<feature type="domain" description="Glycoside hydrolase family 31 TIM barrel" evidence="3">
    <location>
        <begin position="227"/>
        <end position="569"/>
    </location>
</feature>
<comment type="similarity">
    <text evidence="1 2">Belongs to the glycosyl hydrolase 31 family.</text>
</comment>